<evidence type="ECO:0000256" key="1">
    <source>
        <dbReference type="SAM" id="MobiDB-lite"/>
    </source>
</evidence>
<evidence type="ECO:0000313" key="2">
    <source>
        <dbReference type="EMBL" id="GFZ12104.1"/>
    </source>
</evidence>
<feature type="compositionally biased region" description="Basic and acidic residues" evidence="1">
    <location>
        <begin position="38"/>
        <end position="55"/>
    </location>
</feature>
<sequence length="116" mass="13412">MTAVPSFMDLGFVFSEEDVNSSLVEIIPRLQRLKREKTGDLLQRRGRTGGEKGEKQGTSCGESSVQRPYLSEAWEVWERERREKPLMNWRFLDVGNETGMKDGLKWWAHTIAPTVR</sequence>
<accession>A0A7J0GN47</accession>
<proteinExistence type="predicted"/>
<keyword evidence="3" id="KW-1185">Reference proteome</keyword>
<dbReference type="AlphaFoldDB" id="A0A7J0GN47"/>
<reference evidence="2 3" key="1">
    <citation type="submission" date="2019-07" db="EMBL/GenBank/DDBJ databases">
        <title>De Novo Assembly of kiwifruit Actinidia rufa.</title>
        <authorList>
            <person name="Sugita-Konishi S."/>
            <person name="Sato K."/>
            <person name="Mori E."/>
            <person name="Abe Y."/>
            <person name="Kisaki G."/>
            <person name="Hamano K."/>
            <person name="Suezawa K."/>
            <person name="Otani M."/>
            <person name="Fukuda T."/>
            <person name="Manabe T."/>
            <person name="Gomi K."/>
            <person name="Tabuchi M."/>
            <person name="Akimitsu K."/>
            <person name="Kataoka I."/>
        </authorList>
    </citation>
    <scope>NUCLEOTIDE SEQUENCE [LARGE SCALE GENOMIC DNA]</scope>
    <source>
        <strain evidence="3">cv. Fuchu</strain>
    </source>
</reference>
<name>A0A7J0GN47_9ERIC</name>
<dbReference type="OrthoDB" id="1911878at2759"/>
<dbReference type="PANTHER" id="PTHR33785:SF12">
    <property type="entry name" value="DUF1685 FAMILY PROTEIN"/>
    <property type="match status" value="1"/>
</dbReference>
<evidence type="ECO:0000313" key="3">
    <source>
        <dbReference type="Proteomes" id="UP000585474"/>
    </source>
</evidence>
<feature type="region of interest" description="Disordered" evidence="1">
    <location>
        <begin position="38"/>
        <end position="67"/>
    </location>
</feature>
<protein>
    <submittedName>
        <fullName evidence="2">Uncharacterized protein</fullName>
    </submittedName>
</protein>
<gene>
    <name evidence="2" type="ORF">Acr_23g0004890</name>
</gene>
<dbReference type="Proteomes" id="UP000585474">
    <property type="component" value="Unassembled WGS sequence"/>
</dbReference>
<dbReference type="EMBL" id="BJWL01000023">
    <property type="protein sequence ID" value="GFZ12104.1"/>
    <property type="molecule type" value="Genomic_DNA"/>
</dbReference>
<dbReference type="PANTHER" id="PTHR33785">
    <property type="entry name" value="OS06G0550800 PROTEIN"/>
    <property type="match status" value="1"/>
</dbReference>
<organism evidence="2 3">
    <name type="scientific">Actinidia rufa</name>
    <dbReference type="NCBI Taxonomy" id="165716"/>
    <lineage>
        <taxon>Eukaryota</taxon>
        <taxon>Viridiplantae</taxon>
        <taxon>Streptophyta</taxon>
        <taxon>Embryophyta</taxon>
        <taxon>Tracheophyta</taxon>
        <taxon>Spermatophyta</taxon>
        <taxon>Magnoliopsida</taxon>
        <taxon>eudicotyledons</taxon>
        <taxon>Gunneridae</taxon>
        <taxon>Pentapetalae</taxon>
        <taxon>asterids</taxon>
        <taxon>Ericales</taxon>
        <taxon>Actinidiaceae</taxon>
        <taxon>Actinidia</taxon>
    </lineage>
</organism>
<comment type="caution">
    <text evidence="2">The sequence shown here is derived from an EMBL/GenBank/DDBJ whole genome shotgun (WGS) entry which is preliminary data.</text>
</comment>